<dbReference type="PANTHER" id="PTHR30561:SF0">
    <property type="entry name" value="GUANIDINIUM EXPORTER"/>
    <property type="match status" value="1"/>
</dbReference>
<dbReference type="Proteomes" id="UP000243688">
    <property type="component" value="Unassembled WGS sequence"/>
</dbReference>
<dbReference type="Pfam" id="PF00893">
    <property type="entry name" value="Multi_Drug_Res"/>
    <property type="match status" value="1"/>
</dbReference>
<evidence type="ECO:0000256" key="8">
    <source>
        <dbReference type="SAM" id="Phobius"/>
    </source>
</evidence>
<evidence type="ECO:0000256" key="3">
    <source>
        <dbReference type="ARBA" id="ARBA00022475"/>
    </source>
</evidence>
<keyword evidence="2" id="KW-0813">Transport</keyword>
<proteinExistence type="inferred from homology"/>
<dbReference type="FunFam" id="1.10.3730.20:FF:000001">
    <property type="entry name" value="Quaternary ammonium compound resistance transporter SugE"/>
    <property type="match status" value="1"/>
</dbReference>
<dbReference type="Gene3D" id="1.10.3730.20">
    <property type="match status" value="1"/>
</dbReference>
<dbReference type="InterPro" id="IPR000390">
    <property type="entry name" value="Small_drug/metabolite_transptr"/>
</dbReference>
<feature type="transmembrane region" description="Helical" evidence="8">
    <location>
        <begin position="29"/>
        <end position="47"/>
    </location>
</feature>
<keyword evidence="6 8" id="KW-0472">Membrane</keyword>
<comment type="similarity">
    <text evidence="7">Belongs to the drug/metabolite transporter (DMT) superfamily. Small multidrug resistance (SMR) (TC 2.A.7.1) family.</text>
</comment>
<evidence type="ECO:0000256" key="5">
    <source>
        <dbReference type="ARBA" id="ARBA00022989"/>
    </source>
</evidence>
<keyword evidence="3" id="KW-1003">Cell membrane</keyword>
<dbReference type="PANTHER" id="PTHR30561">
    <property type="entry name" value="SMR FAMILY PROTON-DEPENDENT DRUG EFFLUX TRANSPORTER SUGE"/>
    <property type="match status" value="1"/>
</dbReference>
<evidence type="ECO:0000256" key="1">
    <source>
        <dbReference type="ARBA" id="ARBA00004651"/>
    </source>
</evidence>
<feature type="transmembrane region" description="Helical" evidence="8">
    <location>
        <begin position="84"/>
        <end position="103"/>
    </location>
</feature>
<dbReference type="InterPro" id="IPR037185">
    <property type="entry name" value="EmrE-like"/>
</dbReference>
<name>A0A2A6E1S9_9BACL</name>
<comment type="subcellular location">
    <subcellularLocation>
        <location evidence="1 7">Cell membrane</location>
        <topology evidence="1 7">Multi-pass membrane protein</topology>
    </subcellularLocation>
</comment>
<comment type="caution">
    <text evidence="9">The sequence shown here is derived from an EMBL/GenBank/DDBJ whole genome shotgun (WGS) entry which is preliminary data.</text>
</comment>
<keyword evidence="4 7" id="KW-0812">Transmembrane</keyword>
<evidence type="ECO:0000256" key="7">
    <source>
        <dbReference type="RuleBase" id="RU003942"/>
    </source>
</evidence>
<dbReference type="AlphaFoldDB" id="A0A2A6E1S9"/>
<dbReference type="GO" id="GO:0005886">
    <property type="term" value="C:plasma membrane"/>
    <property type="evidence" value="ECO:0007669"/>
    <property type="project" value="UniProtKB-SubCell"/>
</dbReference>
<dbReference type="GO" id="GO:0022857">
    <property type="term" value="F:transmembrane transporter activity"/>
    <property type="evidence" value="ECO:0007669"/>
    <property type="project" value="InterPro"/>
</dbReference>
<evidence type="ECO:0000256" key="4">
    <source>
        <dbReference type="ARBA" id="ARBA00022692"/>
    </source>
</evidence>
<evidence type="ECO:0000313" key="10">
    <source>
        <dbReference type="Proteomes" id="UP000243688"/>
    </source>
</evidence>
<dbReference type="EMBL" id="MOXJ01000009">
    <property type="protein sequence ID" value="PDO10769.1"/>
    <property type="molecule type" value="Genomic_DNA"/>
</dbReference>
<evidence type="ECO:0000256" key="6">
    <source>
        <dbReference type="ARBA" id="ARBA00023136"/>
    </source>
</evidence>
<accession>A0A2A6E1S9</accession>
<gene>
    <name evidence="9" type="ORF">BLM47_05390</name>
</gene>
<keyword evidence="5 8" id="KW-1133">Transmembrane helix</keyword>
<reference evidence="9 10" key="1">
    <citation type="submission" date="2016-12" db="EMBL/GenBank/DDBJ databases">
        <title>Candidatus Reconcilibacillus cellulovorans genome.</title>
        <authorList>
            <person name="Kolinko S."/>
            <person name="Wu Y.-W."/>
            <person name="Tachea F."/>
            <person name="Denzel E."/>
            <person name="Hiras J."/>
            <person name="Baecker N."/>
            <person name="Chan L.J."/>
            <person name="Eichorst S.A."/>
            <person name="Frey D."/>
            <person name="Adams P.D."/>
            <person name="Pray T."/>
            <person name="Tanjore D."/>
            <person name="Petzold C.J."/>
            <person name="Gladden J.M."/>
            <person name="Simmons B.A."/>
            <person name="Singer S.W."/>
        </authorList>
    </citation>
    <scope>NUCLEOTIDE SEQUENCE [LARGE SCALE GENOMIC DNA]</scope>
    <source>
        <strain evidence="9">JTherm</strain>
    </source>
</reference>
<organism evidence="9 10">
    <name type="scientific">Candidatus Reconcilbacillus cellulovorans</name>
    <dbReference type="NCBI Taxonomy" id="1906605"/>
    <lineage>
        <taxon>Bacteria</taxon>
        <taxon>Bacillati</taxon>
        <taxon>Bacillota</taxon>
        <taxon>Bacilli</taxon>
        <taxon>Bacillales</taxon>
        <taxon>Paenibacillaceae</taxon>
        <taxon>Candidatus Reconcilbacillus</taxon>
    </lineage>
</organism>
<evidence type="ECO:0000313" key="9">
    <source>
        <dbReference type="EMBL" id="PDO10769.1"/>
    </source>
</evidence>
<feature type="transmembrane region" description="Helical" evidence="8">
    <location>
        <begin position="59"/>
        <end position="78"/>
    </location>
</feature>
<evidence type="ECO:0000256" key="2">
    <source>
        <dbReference type="ARBA" id="ARBA00022448"/>
    </source>
</evidence>
<protein>
    <submittedName>
        <fullName evidence="9">QacE family quaternary ammonium compound efflux SMR transporter</fullName>
    </submittedName>
</protein>
<dbReference type="InterPro" id="IPR045324">
    <property type="entry name" value="Small_multidrug_res"/>
</dbReference>
<sequence length="104" mass="11310">MAWTLLILAGLMEVVGVIGLKRTAMKNNWPNHLILIGGFLASFQLLLRAMQEIALSTAYAVWTGIGALGAALVGWLLYKEKLSPLRLICMVGITVCVIGLKWAE</sequence>
<dbReference type="SUPFAM" id="SSF103481">
    <property type="entry name" value="Multidrug resistance efflux transporter EmrE"/>
    <property type="match status" value="1"/>
</dbReference>